<keyword evidence="1" id="KW-0732">Signal</keyword>
<feature type="signal peptide" evidence="1">
    <location>
        <begin position="1"/>
        <end position="19"/>
    </location>
</feature>
<accession>A0AAJ0LWU0</accession>
<feature type="chain" id="PRO_5042517453" description="Hydrophobin" evidence="1">
    <location>
        <begin position="20"/>
        <end position="96"/>
    </location>
</feature>
<dbReference type="Proteomes" id="UP001271007">
    <property type="component" value="Unassembled WGS sequence"/>
</dbReference>
<name>A0AAJ0LWU0_9PEZI</name>
<evidence type="ECO:0000256" key="1">
    <source>
        <dbReference type="SAM" id="SignalP"/>
    </source>
</evidence>
<sequence length="96" mass="9613">MSIRSTILALLAISAAAHAYDCFPLLSAVATMKGGGGNACGSGFNNGTVLAYASDGTLLDSRVIDPTIIELCMDIVPASGLCIPEGSECCALSSDA</sequence>
<reference evidence="2" key="1">
    <citation type="submission" date="2023-04" db="EMBL/GenBank/DDBJ databases">
        <title>Black Yeasts Isolated from many extreme environments.</title>
        <authorList>
            <person name="Coleine C."/>
            <person name="Stajich J.E."/>
            <person name="Selbmann L."/>
        </authorList>
    </citation>
    <scope>NUCLEOTIDE SEQUENCE</scope>
    <source>
        <strain evidence="2">CCFEE 5312</strain>
    </source>
</reference>
<protein>
    <recommendedName>
        <fullName evidence="4">Hydrophobin</fullName>
    </recommendedName>
</protein>
<gene>
    <name evidence="2" type="ORF">LTR09_001133</name>
</gene>
<comment type="caution">
    <text evidence="2">The sequence shown here is derived from an EMBL/GenBank/DDBJ whole genome shotgun (WGS) entry which is preliminary data.</text>
</comment>
<dbReference type="EMBL" id="JAWDJX010000002">
    <property type="protein sequence ID" value="KAK3058056.1"/>
    <property type="molecule type" value="Genomic_DNA"/>
</dbReference>
<keyword evidence="3" id="KW-1185">Reference proteome</keyword>
<organism evidence="2 3">
    <name type="scientific">Extremus antarcticus</name>
    <dbReference type="NCBI Taxonomy" id="702011"/>
    <lineage>
        <taxon>Eukaryota</taxon>
        <taxon>Fungi</taxon>
        <taxon>Dikarya</taxon>
        <taxon>Ascomycota</taxon>
        <taxon>Pezizomycotina</taxon>
        <taxon>Dothideomycetes</taxon>
        <taxon>Dothideomycetidae</taxon>
        <taxon>Mycosphaerellales</taxon>
        <taxon>Extremaceae</taxon>
        <taxon>Extremus</taxon>
    </lineage>
</organism>
<proteinExistence type="predicted"/>
<dbReference type="AlphaFoldDB" id="A0AAJ0LWU0"/>
<evidence type="ECO:0000313" key="3">
    <source>
        <dbReference type="Proteomes" id="UP001271007"/>
    </source>
</evidence>
<evidence type="ECO:0008006" key="4">
    <source>
        <dbReference type="Google" id="ProtNLM"/>
    </source>
</evidence>
<evidence type="ECO:0000313" key="2">
    <source>
        <dbReference type="EMBL" id="KAK3058056.1"/>
    </source>
</evidence>